<name>A0A6A6RPU4_9PLEO</name>
<evidence type="ECO:0000256" key="1">
    <source>
        <dbReference type="SAM" id="MobiDB-lite"/>
    </source>
</evidence>
<accession>A0A6A6RPU4</accession>
<dbReference type="AlphaFoldDB" id="A0A6A6RPU4"/>
<sequence>MVVKCMCARVGGDVGGRGFLGGGVLGAAGVKRSSSNRDRDDEQGQGAGRHVRPQGRGREAHTYVVQQHWGRLLAI</sequence>
<evidence type="ECO:0000313" key="3">
    <source>
        <dbReference type="Proteomes" id="UP000799753"/>
    </source>
</evidence>
<gene>
    <name evidence="2" type="ORF">P280DRAFT_472416</name>
</gene>
<proteinExistence type="predicted"/>
<dbReference type="EMBL" id="MU006794">
    <property type="protein sequence ID" value="KAF2637252.1"/>
    <property type="molecule type" value="Genomic_DNA"/>
</dbReference>
<evidence type="ECO:0000313" key="2">
    <source>
        <dbReference type="EMBL" id="KAF2637252.1"/>
    </source>
</evidence>
<keyword evidence="3" id="KW-1185">Reference proteome</keyword>
<dbReference type="Proteomes" id="UP000799753">
    <property type="component" value="Unassembled WGS sequence"/>
</dbReference>
<organism evidence="2 3">
    <name type="scientific">Massarina eburnea CBS 473.64</name>
    <dbReference type="NCBI Taxonomy" id="1395130"/>
    <lineage>
        <taxon>Eukaryota</taxon>
        <taxon>Fungi</taxon>
        <taxon>Dikarya</taxon>
        <taxon>Ascomycota</taxon>
        <taxon>Pezizomycotina</taxon>
        <taxon>Dothideomycetes</taxon>
        <taxon>Pleosporomycetidae</taxon>
        <taxon>Pleosporales</taxon>
        <taxon>Massarineae</taxon>
        <taxon>Massarinaceae</taxon>
        <taxon>Massarina</taxon>
    </lineage>
</organism>
<feature type="region of interest" description="Disordered" evidence="1">
    <location>
        <begin position="30"/>
        <end position="60"/>
    </location>
</feature>
<protein>
    <submittedName>
        <fullName evidence="2">Uncharacterized protein</fullName>
    </submittedName>
</protein>
<reference evidence="2" key="1">
    <citation type="journal article" date="2020" name="Stud. Mycol.">
        <title>101 Dothideomycetes genomes: a test case for predicting lifestyles and emergence of pathogens.</title>
        <authorList>
            <person name="Haridas S."/>
            <person name="Albert R."/>
            <person name="Binder M."/>
            <person name="Bloem J."/>
            <person name="Labutti K."/>
            <person name="Salamov A."/>
            <person name="Andreopoulos B."/>
            <person name="Baker S."/>
            <person name="Barry K."/>
            <person name="Bills G."/>
            <person name="Bluhm B."/>
            <person name="Cannon C."/>
            <person name="Castanera R."/>
            <person name="Culley D."/>
            <person name="Daum C."/>
            <person name="Ezra D."/>
            <person name="Gonzalez J."/>
            <person name="Henrissat B."/>
            <person name="Kuo A."/>
            <person name="Liang C."/>
            <person name="Lipzen A."/>
            <person name="Lutzoni F."/>
            <person name="Magnuson J."/>
            <person name="Mondo S."/>
            <person name="Nolan M."/>
            <person name="Ohm R."/>
            <person name="Pangilinan J."/>
            <person name="Park H.-J."/>
            <person name="Ramirez L."/>
            <person name="Alfaro M."/>
            <person name="Sun H."/>
            <person name="Tritt A."/>
            <person name="Yoshinaga Y."/>
            <person name="Zwiers L.-H."/>
            <person name="Turgeon B."/>
            <person name="Goodwin S."/>
            <person name="Spatafora J."/>
            <person name="Crous P."/>
            <person name="Grigoriev I."/>
        </authorList>
    </citation>
    <scope>NUCLEOTIDE SEQUENCE</scope>
    <source>
        <strain evidence="2">CBS 473.64</strain>
    </source>
</reference>